<dbReference type="RefSeq" id="WP_213536212.1">
    <property type="nucleotide sequence ID" value="NZ_BOVQ01000006.1"/>
</dbReference>
<dbReference type="Pfam" id="PF04892">
    <property type="entry name" value="VanZ"/>
    <property type="match status" value="1"/>
</dbReference>
<dbReference type="EMBL" id="JBHSGD010000008">
    <property type="protein sequence ID" value="MFC4653095.1"/>
    <property type="molecule type" value="Genomic_DNA"/>
</dbReference>
<keyword evidence="1" id="KW-0812">Transmembrane</keyword>
<feature type="transmembrane region" description="Helical" evidence="1">
    <location>
        <begin position="172"/>
        <end position="194"/>
    </location>
</feature>
<feature type="transmembrane region" description="Helical" evidence="1">
    <location>
        <begin position="145"/>
        <end position="166"/>
    </location>
</feature>
<protein>
    <submittedName>
        <fullName evidence="3">VanZ family protein</fullName>
    </submittedName>
</protein>
<name>A0ABV9JI76_9LACT</name>
<evidence type="ECO:0000256" key="1">
    <source>
        <dbReference type="SAM" id="Phobius"/>
    </source>
</evidence>
<feature type="transmembrane region" description="Helical" evidence="1">
    <location>
        <begin position="42"/>
        <end position="65"/>
    </location>
</feature>
<sequence length="219" mass="25538">MDKKIVKMSLTVVLSVLFFFLFIKFFVLFGEQLVGMSRTQFLFNHVGLLFTFYFAITLLFAVNLYQVLMLKFYRKFLVSEMLIYFVCTFLAIMFKSIGIRGINLNPLNFFSMYNQGFVVNVLNIIVFIPLGMYFYIKIKSMKKSLLIGLVIILGMEVSQYIFKLGIFDIDDILTNLLGIYFGFIIFESLYLFGVHGEKTSKFIMITLKRKNATHKEEVS</sequence>
<feature type="transmembrane region" description="Helical" evidence="1">
    <location>
        <begin position="117"/>
        <end position="136"/>
    </location>
</feature>
<feature type="transmembrane region" description="Helical" evidence="1">
    <location>
        <begin position="77"/>
        <end position="97"/>
    </location>
</feature>
<evidence type="ECO:0000313" key="3">
    <source>
        <dbReference type="EMBL" id="MFC4653095.1"/>
    </source>
</evidence>
<feature type="domain" description="VanZ-like" evidence="2">
    <location>
        <begin position="82"/>
        <end position="187"/>
    </location>
</feature>
<accession>A0ABV9JI76</accession>
<evidence type="ECO:0000259" key="2">
    <source>
        <dbReference type="Pfam" id="PF04892"/>
    </source>
</evidence>
<dbReference type="InterPro" id="IPR006976">
    <property type="entry name" value="VanZ-like"/>
</dbReference>
<feature type="transmembrane region" description="Helical" evidence="1">
    <location>
        <begin position="12"/>
        <end position="30"/>
    </location>
</feature>
<dbReference type="PANTHER" id="PTHR36834">
    <property type="entry name" value="MEMBRANE PROTEIN-RELATED"/>
    <property type="match status" value="1"/>
</dbReference>
<reference evidence="4" key="1">
    <citation type="journal article" date="2019" name="Int. J. Syst. Evol. Microbiol.">
        <title>The Global Catalogue of Microorganisms (GCM) 10K type strain sequencing project: providing services to taxonomists for standard genome sequencing and annotation.</title>
        <authorList>
            <consortium name="The Broad Institute Genomics Platform"/>
            <consortium name="The Broad Institute Genome Sequencing Center for Infectious Disease"/>
            <person name="Wu L."/>
            <person name="Ma J."/>
        </authorList>
    </citation>
    <scope>NUCLEOTIDE SEQUENCE [LARGE SCALE GENOMIC DNA]</scope>
    <source>
        <strain evidence="4">CCUG 63287</strain>
    </source>
</reference>
<comment type="caution">
    <text evidence="3">The sequence shown here is derived from an EMBL/GenBank/DDBJ whole genome shotgun (WGS) entry which is preliminary data.</text>
</comment>
<evidence type="ECO:0000313" key="4">
    <source>
        <dbReference type="Proteomes" id="UP001595987"/>
    </source>
</evidence>
<organism evidence="3 4">
    <name type="scientific">Lactococcus nasutitermitis</name>
    <dbReference type="NCBI Taxonomy" id="1652957"/>
    <lineage>
        <taxon>Bacteria</taxon>
        <taxon>Bacillati</taxon>
        <taxon>Bacillota</taxon>
        <taxon>Bacilli</taxon>
        <taxon>Lactobacillales</taxon>
        <taxon>Streptococcaceae</taxon>
        <taxon>Lactococcus</taxon>
    </lineage>
</organism>
<keyword evidence="1" id="KW-0472">Membrane</keyword>
<dbReference type="InterPro" id="IPR053150">
    <property type="entry name" value="Teicoplanin_resist-assoc"/>
</dbReference>
<dbReference type="PANTHER" id="PTHR36834:SF2">
    <property type="entry name" value="MEMBRANE PROTEIN"/>
    <property type="match status" value="1"/>
</dbReference>
<keyword evidence="1" id="KW-1133">Transmembrane helix</keyword>
<proteinExistence type="predicted"/>
<dbReference type="Proteomes" id="UP001595987">
    <property type="component" value="Unassembled WGS sequence"/>
</dbReference>
<keyword evidence="4" id="KW-1185">Reference proteome</keyword>
<gene>
    <name evidence="3" type="ORF">ACFO26_09285</name>
</gene>